<dbReference type="RefSeq" id="WP_198064153.1">
    <property type="nucleotide sequence ID" value="NZ_FOOU01000008.1"/>
</dbReference>
<dbReference type="Proteomes" id="UP000198623">
    <property type="component" value="Unassembled WGS sequence"/>
</dbReference>
<keyword evidence="1" id="KW-0460">Magnesium</keyword>
<organism evidence="2 3">
    <name type="scientific">Neptunomonas qingdaonensis</name>
    <dbReference type="NCBI Taxonomy" id="1045558"/>
    <lineage>
        <taxon>Bacteria</taxon>
        <taxon>Pseudomonadati</taxon>
        <taxon>Pseudomonadota</taxon>
        <taxon>Gammaproteobacteria</taxon>
        <taxon>Oceanospirillales</taxon>
        <taxon>Oceanospirillaceae</taxon>
        <taxon>Neptunomonas</taxon>
    </lineage>
</organism>
<feature type="binding site" evidence="1">
    <location>
        <position position="132"/>
    </location>
    <ligand>
        <name>Mg(2+)</name>
        <dbReference type="ChEBI" id="CHEBI:18420"/>
    </ligand>
</feature>
<keyword evidence="3" id="KW-1185">Reference proteome</keyword>
<reference evidence="3" key="1">
    <citation type="submission" date="2016-10" db="EMBL/GenBank/DDBJ databases">
        <authorList>
            <person name="Varghese N."/>
            <person name="Submissions S."/>
        </authorList>
    </citation>
    <scope>NUCLEOTIDE SEQUENCE [LARGE SCALE GENOMIC DNA]</scope>
    <source>
        <strain evidence="3">CGMCC 1.10971</strain>
    </source>
</reference>
<sequence length="240" mass="26143">MTTSDQYMLLDEKVLDDLRRVSTATLHTALFKRGFRNTYIQGVNRINNKKVKMVGQAFTLRYIPAREDVDTVEAFKSPVHPQRLAVETVPAGMVLVSDCRQDASAASAGSILLSRLEYRQCAGFVSDAGIRDCDDASDMSMPIFCAKPSAPTNLTKHHAVDIQVPIGCGGVAVNPGDVLVGDGDGIIVIPLEIAEEVAEQAIAMELYEDYVLEKVRAGSKVIGLYPPNPETLEEYNNLKA</sequence>
<dbReference type="PANTHER" id="PTHR33254">
    <property type="entry name" value="4-HYDROXY-4-METHYL-2-OXOGLUTARATE ALDOLASE 3-RELATED"/>
    <property type="match status" value="1"/>
</dbReference>
<dbReference type="PANTHER" id="PTHR33254:SF16">
    <property type="entry name" value="BLR3842 PROTEIN"/>
    <property type="match status" value="1"/>
</dbReference>
<keyword evidence="1" id="KW-0479">Metal-binding</keyword>
<dbReference type="Pfam" id="PF03737">
    <property type="entry name" value="RraA-like"/>
    <property type="match status" value="1"/>
</dbReference>
<evidence type="ECO:0000256" key="1">
    <source>
        <dbReference type="PIRSR" id="PIRSR605493-1"/>
    </source>
</evidence>
<evidence type="ECO:0000313" key="3">
    <source>
        <dbReference type="Proteomes" id="UP000198623"/>
    </source>
</evidence>
<gene>
    <name evidence="2" type="ORF">SAMN05216175_10857</name>
</gene>
<dbReference type="EMBL" id="FOOU01000008">
    <property type="protein sequence ID" value="SFG53289.1"/>
    <property type="molecule type" value="Genomic_DNA"/>
</dbReference>
<feature type="binding site" evidence="1">
    <location>
        <begin position="109"/>
        <end position="112"/>
    </location>
    <ligand>
        <name>substrate</name>
    </ligand>
</feature>
<dbReference type="InterPro" id="IPR036704">
    <property type="entry name" value="RraA/RraA-like_sf"/>
</dbReference>
<accession>A0A1I2SNK0</accession>
<dbReference type="CDD" id="cd16841">
    <property type="entry name" value="RraA_family"/>
    <property type="match status" value="1"/>
</dbReference>
<dbReference type="GO" id="GO:0046872">
    <property type="term" value="F:metal ion binding"/>
    <property type="evidence" value="ECO:0007669"/>
    <property type="project" value="UniProtKB-KW"/>
</dbReference>
<proteinExistence type="predicted"/>
<protein>
    <submittedName>
        <fullName evidence="2">Regulator of RNase E activity RraA</fullName>
    </submittedName>
</protein>
<name>A0A1I2SNK0_9GAMM</name>
<dbReference type="STRING" id="1045558.SAMN05216175_10857"/>
<dbReference type="SUPFAM" id="SSF89562">
    <property type="entry name" value="RraA-like"/>
    <property type="match status" value="1"/>
</dbReference>
<dbReference type="AlphaFoldDB" id="A0A1I2SNK0"/>
<evidence type="ECO:0000313" key="2">
    <source>
        <dbReference type="EMBL" id="SFG53289.1"/>
    </source>
</evidence>
<dbReference type="InterPro" id="IPR005493">
    <property type="entry name" value="RraA/RraA-like"/>
</dbReference>
<dbReference type="NCBIfam" id="NF006093">
    <property type="entry name" value="PRK08245.1"/>
    <property type="match status" value="1"/>
</dbReference>
<dbReference type="Gene3D" id="3.50.30.40">
    <property type="entry name" value="Ribonuclease E inhibitor RraA/RraA-like"/>
    <property type="match status" value="1"/>
</dbReference>
<feature type="binding site" evidence="1">
    <location>
        <position position="131"/>
    </location>
    <ligand>
        <name>substrate</name>
    </ligand>
</feature>
<comment type="cofactor">
    <cofactor evidence="1">
        <name>Mg(2+)</name>
        <dbReference type="ChEBI" id="CHEBI:18420"/>
    </cofactor>
</comment>